<dbReference type="GO" id="GO:0046872">
    <property type="term" value="F:metal ion binding"/>
    <property type="evidence" value="ECO:0007669"/>
    <property type="project" value="InterPro"/>
</dbReference>
<dbReference type="EMBL" id="ACIO01000213">
    <property type="protein sequence ID" value="EFC99107.1"/>
    <property type="molecule type" value="Genomic_DNA"/>
</dbReference>
<dbReference type="AlphaFoldDB" id="D3AGE3"/>
<organism evidence="6 7">
    <name type="scientific">Hungatella hathewayi DSM 13479</name>
    <dbReference type="NCBI Taxonomy" id="566550"/>
    <lineage>
        <taxon>Bacteria</taxon>
        <taxon>Bacillati</taxon>
        <taxon>Bacillota</taxon>
        <taxon>Clostridia</taxon>
        <taxon>Lachnospirales</taxon>
        <taxon>Lachnospiraceae</taxon>
        <taxon>Hungatella</taxon>
    </lineage>
</organism>
<evidence type="ECO:0000256" key="2">
    <source>
        <dbReference type="ARBA" id="ARBA00022741"/>
    </source>
</evidence>
<dbReference type="Pfam" id="PF13535">
    <property type="entry name" value="ATP-grasp_4"/>
    <property type="match status" value="1"/>
</dbReference>
<sequence>MMLSIKRNGGIAMAHLLMIESWVGASGNLLPPLLRELGHSYTFVTRKASHYQNPMSSEKHAVFRYADDVVETETNDLQQLIESVRHVRFDGVITVCDYYIETVCEVAKAYNVPCPFSANVKTARQKHLMRQAVDRAGLSNPKYMLAYNWEEVEKAAQEIGYPLVLKPVDLASSAFVKLIQTSNDLQQAYRDLENFPLNFRDQERERAFLIEEYICGEEVSVETVSNNGEITVVGITDKSVTGSPYFIENGHMFPAKLDEDVKEEIGDYVRNVLLATGYDHGIAHTEIKLTKDGPKVVEINPRTAGNYIVELIEYVTGVNMLKAFVSLALGQQPSVTVSDTNVSSAAIMFIVPDCGGKIRQIKGADTLREDSNIIRYRIEDCVGKSIEKPIDNACYLGHVITRDCDGYGARMFAETALRRLEIEFEETERVHEAI</sequence>
<dbReference type="PROSITE" id="PS50975">
    <property type="entry name" value="ATP_GRASP"/>
    <property type="match status" value="1"/>
</dbReference>
<dbReference type="Gene3D" id="3.30.470.20">
    <property type="entry name" value="ATP-grasp fold, B domain"/>
    <property type="match status" value="1"/>
</dbReference>
<keyword evidence="1" id="KW-0436">Ligase</keyword>
<dbReference type="Gene3D" id="3.40.50.20">
    <property type="match status" value="1"/>
</dbReference>
<dbReference type="SUPFAM" id="SSF56059">
    <property type="entry name" value="Glutathione synthetase ATP-binding domain-like"/>
    <property type="match status" value="1"/>
</dbReference>
<dbReference type="Pfam" id="PF18603">
    <property type="entry name" value="LAL_C2"/>
    <property type="match status" value="1"/>
</dbReference>
<evidence type="ECO:0000313" key="6">
    <source>
        <dbReference type="EMBL" id="EFC99107.1"/>
    </source>
</evidence>
<evidence type="ECO:0000256" key="3">
    <source>
        <dbReference type="ARBA" id="ARBA00022840"/>
    </source>
</evidence>
<name>D3AGE3_9FIRM</name>
<dbReference type="InterPro" id="IPR052032">
    <property type="entry name" value="ATP-dep_AA_Ligase"/>
</dbReference>
<accession>D3AGE3</accession>
<proteinExistence type="predicted"/>
<dbReference type="HOGENOM" id="CLU_029016_5_0_9"/>
<reference evidence="6 7" key="1">
    <citation type="submission" date="2010-01" db="EMBL/GenBank/DDBJ databases">
        <authorList>
            <person name="Weinstock G."/>
            <person name="Sodergren E."/>
            <person name="Clifton S."/>
            <person name="Fulton L."/>
            <person name="Fulton B."/>
            <person name="Courtney L."/>
            <person name="Fronick C."/>
            <person name="Harrison M."/>
            <person name="Strong C."/>
            <person name="Farmer C."/>
            <person name="Delahaunty K."/>
            <person name="Markovic C."/>
            <person name="Hall O."/>
            <person name="Minx P."/>
            <person name="Tomlinson C."/>
            <person name="Mitreva M."/>
            <person name="Nelson J."/>
            <person name="Hou S."/>
            <person name="Wollam A."/>
            <person name="Pepin K.H."/>
            <person name="Johnson M."/>
            <person name="Bhonagiri V."/>
            <person name="Nash W.E."/>
            <person name="Warren W."/>
            <person name="Chinwalla A."/>
            <person name="Mardis E.R."/>
            <person name="Wilson R.K."/>
        </authorList>
    </citation>
    <scope>NUCLEOTIDE SEQUENCE [LARGE SCALE GENOMIC DNA]</scope>
    <source>
        <strain evidence="6 7">DSM 13479</strain>
    </source>
</reference>
<gene>
    <name evidence="6" type="ORF">CLOSTHATH_02679</name>
</gene>
<keyword evidence="3 4" id="KW-0067">ATP-binding</keyword>
<feature type="domain" description="ATP-grasp" evidence="5">
    <location>
        <begin position="130"/>
        <end position="329"/>
    </location>
</feature>
<evidence type="ECO:0000259" key="5">
    <source>
        <dbReference type="PROSITE" id="PS50975"/>
    </source>
</evidence>
<dbReference type="Proteomes" id="UP000004968">
    <property type="component" value="Unassembled WGS sequence"/>
</dbReference>
<dbReference type="PANTHER" id="PTHR43585">
    <property type="entry name" value="FUMIPYRROLE BIOSYNTHESIS PROTEIN C"/>
    <property type="match status" value="1"/>
</dbReference>
<evidence type="ECO:0000313" key="7">
    <source>
        <dbReference type="Proteomes" id="UP000004968"/>
    </source>
</evidence>
<evidence type="ECO:0000256" key="4">
    <source>
        <dbReference type="PROSITE-ProRule" id="PRU00409"/>
    </source>
</evidence>
<evidence type="ECO:0000256" key="1">
    <source>
        <dbReference type="ARBA" id="ARBA00022598"/>
    </source>
</evidence>
<dbReference type="GO" id="GO:0016874">
    <property type="term" value="F:ligase activity"/>
    <property type="evidence" value="ECO:0007669"/>
    <property type="project" value="UniProtKB-KW"/>
</dbReference>
<dbReference type="PANTHER" id="PTHR43585:SF2">
    <property type="entry name" value="ATP-GRASP ENZYME FSQD"/>
    <property type="match status" value="1"/>
</dbReference>
<dbReference type="InterPro" id="IPR040570">
    <property type="entry name" value="LAL_C2"/>
</dbReference>
<dbReference type="InterPro" id="IPR011761">
    <property type="entry name" value="ATP-grasp"/>
</dbReference>
<keyword evidence="2 4" id="KW-0547">Nucleotide-binding</keyword>
<comment type="caution">
    <text evidence="6">The sequence shown here is derived from an EMBL/GenBank/DDBJ whole genome shotgun (WGS) entry which is preliminary data.</text>
</comment>
<protein>
    <submittedName>
        <fullName evidence="6">ATP-grasp domain protein</fullName>
    </submittedName>
</protein>
<dbReference type="GO" id="GO:0005524">
    <property type="term" value="F:ATP binding"/>
    <property type="evidence" value="ECO:0007669"/>
    <property type="project" value="UniProtKB-UniRule"/>
</dbReference>
<dbReference type="SMART" id="SM01209">
    <property type="entry name" value="GARS_A"/>
    <property type="match status" value="1"/>
</dbReference>